<dbReference type="GeneID" id="124294417"/>
<keyword evidence="1" id="KW-1185">Reference proteome</keyword>
<organism evidence="1 2">
    <name type="scientific">Neodiprion lecontei</name>
    <name type="common">Redheaded pine sawfly</name>
    <dbReference type="NCBI Taxonomy" id="441921"/>
    <lineage>
        <taxon>Eukaryota</taxon>
        <taxon>Metazoa</taxon>
        <taxon>Ecdysozoa</taxon>
        <taxon>Arthropoda</taxon>
        <taxon>Hexapoda</taxon>
        <taxon>Insecta</taxon>
        <taxon>Pterygota</taxon>
        <taxon>Neoptera</taxon>
        <taxon>Endopterygota</taxon>
        <taxon>Hymenoptera</taxon>
        <taxon>Tenthredinoidea</taxon>
        <taxon>Diprionidae</taxon>
        <taxon>Diprioninae</taxon>
        <taxon>Neodiprion</taxon>
    </lineage>
</organism>
<reference evidence="2" key="1">
    <citation type="submission" date="2025-08" db="UniProtKB">
        <authorList>
            <consortium name="RefSeq"/>
        </authorList>
    </citation>
    <scope>IDENTIFICATION</scope>
    <source>
        <tissue evidence="2">Thorax and Abdomen</tissue>
    </source>
</reference>
<gene>
    <name evidence="2" type="primary">LOC124294417</name>
</gene>
<sequence>MDSAKYELPRDIYLAETKHSSYSDLWTILKAVECRVLKITYFLNYKKANALLDVRNDVTEFLEHLTKASKISGFVKPRLFLLKAYMNVIRGRMNKAKKLVGVALRNAHNQENLLMQASIELHRKAWFDNYSATNIHWIELANQEERVDWHDVCNLSNVDYMSIMYCLPKPENHL</sequence>
<dbReference type="Proteomes" id="UP000829291">
    <property type="component" value="Chromosome 5"/>
</dbReference>
<protein>
    <submittedName>
        <fullName evidence="2">Uncharacterized protein LOC124294417</fullName>
    </submittedName>
</protein>
<dbReference type="RefSeq" id="XP_046595347.1">
    <property type="nucleotide sequence ID" value="XM_046739391.1"/>
</dbReference>
<evidence type="ECO:0000313" key="2">
    <source>
        <dbReference type="RefSeq" id="XP_046595347.1"/>
    </source>
</evidence>
<name>A0ABM3G503_NEOLC</name>
<proteinExistence type="predicted"/>
<evidence type="ECO:0000313" key="1">
    <source>
        <dbReference type="Proteomes" id="UP000829291"/>
    </source>
</evidence>
<accession>A0ABM3G503</accession>